<reference evidence="10" key="1">
    <citation type="submission" date="2016-02" db="EMBL/GenBank/DDBJ databases">
        <authorList>
            <person name="Mitreva M."/>
            <person name="Pepin K.H."/>
            <person name="Mihindukulasuriya K.A."/>
            <person name="Fulton R."/>
            <person name="Fronick C."/>
            <person name="O'Laughlin M."/>
            <person name="Miner T."/>
            <person name="Herter B."/>
            <person name="Rosa B.A."/>
            <person name="Cordes M."/>
            <person name="Tomlinson C."/>
            <person name="Wollam A."/>
            <person name="Palsikar V.B."/>
            <person name="Mardis E.R."/>
            <person name="Wilson R.K."/>
        </authorList>
    </citation>
    <scope>NUCLEOTIDE SEQUENCE [LARGE SCALE GENOMIC DNA]</scope>
    <source>
        <strain evidence="10">DSM 22607</strain>
    </source>
</reference>
<dbReference type="Pfam" id="PF01268">
    <property type="entry name" value="FTHFS"/>
    <property type="match status" value="1"/>
</dbReference>
<evidence type="ECO:0000256" key="1">
    <source>
        <dbReference type="ARBA" id="ARBA00004777"/>
    </source>
</evidence>
<organism evidence="9 10">
    <name type="scientific">Christensenella minuta</name>
    <dbReference type="NCBI Taxonomy" id="626937"/>
    <lineage>
        <taxon>Bacteria</taxon>
        <taxon>Bacillati</taxon>
        <taxon>Bacillota</taxon>
        <taxon>Clostridia</taxon>
        <taxon>Christensenellales</taxon>
        <taxon>Christensenellaceae</taxon>
        <taxon>Christensenella</taxon>
    </lineage>
</organism>
<dbReference type="AlphaFoldDB" id="A0A136Q2E4"/>
<dbReference type="InterPro" id="IPR000559">
    <property type="entry name" value="Formate_THF_ligase"/>
</dbReference>
<comment type="catalytic activity">
    <reaction evidence="6 8">
        <text>(6S)-5,6,7,8-tetrahydrofolate + formate + ATP = (6R)-10-formyltetrahydrofolate + ADP + phosphate</text>
        <dbReference type="Rhea" id="RHEA:20221"/>
        <dbReference type="ChEBI" id="CHEBI:15740"/>
        <dbReference type="ChEBI" id="CHEBI:30616"/>
        <dbReference type="ChEBI" id="CHEBI:43474"/>
        <dbReference type="ChEBI" id="CHEBI:57453"/>
        <dbReference type="ChEBI" id="CHEBI:195366"/>
        <dbReference type="ChEBI" id="CHEBI:456216"/>
        <dbReference type="EC" id="6.3.4.3"/>
    </reaction>
</comment>
<evidence type="ECO:0000256" key="2">
    <source>
        <dbReference type="ARBA" id="ARBA00022563"/>
    </source>
</evidence>
<comment type="pathway">
    <text evidence="1 8">One-carbon metabolism; tetrahydrofolate interconversion.</text>
</comment>
<keyword evidence="5 8" id="KW-0067">ATP-binding</keyword>
<name>A0A136Q2E4_9FIRM</name>
<dbReference type="CDD" id="cd00477">
    <property type="entry name" value="FTHFS"/>
    <property type="match status" value="1"/>
</dbReference>
<dbReference type="Gene3D" id="3.10.410.10">
    <property type="entry name" value="Formyltetrahydrofolate synthetase, domain 3"/>
    <property type="match status" value="1"/>
</dbReference>
<dbReference type="PATRIC" id="fig|626937.4.peg.2068"/>
<keyword evidence="3 8" id="KW-0436">Ligase</keyword>
<keyword evidence="2 8" id="KW-0554">One-carbon metabolism</keyword>
<feature type="binding site" evidence="8">
    <location>
        <begin position="95"/>
        <end position="102"/>
    </location>
    <ligand>
        <name>ATP</name>
        <dbReference type="ChEBI" id="CHEBI:30616"/>
    </ligand>
</feature>
<dbReference type="NCBIfam" id="NF010030">
    <property type="entry name" value="PRK13505.1"/>
    <property type="match status" value="1"/>
</dbReference>
<comment type="similarity">
    <text evidence="7 8">Belongs to the formate--tetrahydrofolate ligase family.</text>
</comment>
<gene>
    <name evidence="8" type="primary">fhs</name>
    <name evidence="9" type="ORF">HMPREF3293_02097</name>
</gene>
<evidence type="ECO:0000313" key="9">
    <source>
        <dbReference type="EMBL" id="KXK64852.1"/>
    </source>
</evidence>
<dbReference type="SUPFAM" id="SSF52540">
    <property type="entry name" value="P-loop containing nucleoside triphosphate hydrolases"/>
    <property type="match status" value="1"/>
</dbReference>
<dbReference type="InterPro" id="IPR020628">
    <property type="entry name" value="Formate_THF_ligase_CS"/>
</dbReference>
<dbReference type="HAMAP" id="MF_01543">
    <property type="entry name" value="FTHFS"/>
    <property type="match status" value="1"/>
</dbReference>
<dbReference type="Gene3D" id="3.40.50.300">
    <property type="entry name" value="P-loop containing nucleotide triphosphate hydrolases"/>
    <property type="match status" value="1"/>
</dbReference>
<dbReference type="UniPathway" id="UPA00193"/>
<dbReference type="PROSITE" id="PS00722">
    <property type="entry name" value="FTHFS_2"/>
    <property type="match status" value="1"/>
</dbReference>
<dbReference type="PROSITE" id="PS00721">
    <property type="entry name" value="FTHFS_1"/>
    <property type="match status" value="1"/>
</dbReference>
<evidence type="ECO:0000256" key="6">
    <source>
        <dbReference type="ARBA" id="ARBA00049033"/>
    </source>
</evidence>
<dbReference type="GO" id="GO:0005524">
    <property type="term" value="F:ATP binding"/>
    <property type="evidence" value="ECO:0007669"/>
    <property type="project" value="UniProtKB-UniRule"/>
</dbReference>
<evidence type="ECO:0000256" key="3">
    <source>
        <dbReference type="ARBA" id="ARBA00022598"/>
    </source>
</evidence>
<keyword evidence="4 8" id="KW-0547">Nucleotide-binding</keyword>
<evidence type="ECO:0000256" key="8">
    <source>
        <dbReference type="HAMAP-Rule" id="MF_01543"/>
    </source>
</evidence>
<evidence type="ECO:0000313" key="10">
    <source>
        <dbReference type="Proteomes" id="UP000070366"/>
    </source>
</evidence>
<dbReference type="GO" id="GO:0035999">
    <property type="term" value="P:tetrahydrofolate interconversion"/>
    <property type="evidence" value="ECO:0007669"/>
    <property type="project" value="UniProtKB-UniRule"/>
</dbReference>
<dbReference type="FunFam" id="3.10.410.10:FF:000001">
    <property type="entry name" value="Putative formate--tetrahydrofolate ligase"/>
    <property type="match status" value="1"/>
</dbReference>
<evidence type="ECO:0000256" key="4">
    <source>
        <dbReference type="ARBA" id="ARBA00022741"/>
    </source>
</evidence>
<dbReference type="STRING" id="626937.HMPREF3293_02097"/>
<comment type="caution">
    <text evidence="9">The sequence shown here is derived from an EMBL/GenBank/DDBJ whole genome shotgun (WGS) entry which is preliminary data.</text>
</comment>
<evidence type="ECO:0000256" key="7">
    <source>
        <dbReference type="ARBA" id="ARBA00061363"/>
    </source>
</evidence>
<dbReference type="GO" id="GO:0004329">
    <property type="term" value="F:formate-tetrahydrofolate ligase activity"/>
    <property type="evidence" value="ECO:0007669"/>
    <property type="project" value="UniProtKB-UniRule"/>
</dbReference>
<dbReference type="EMBL" id="LSZW01000063">
    <property type="protein sequence ID" value="KXK64852.1"/>
    <property type="molecule type" value="Genomic_DNA"/>
</dbReference>
<dbReference type="InterPro" id="IPR027417">
    <property type="entry name" value="P-loop_NTPase"/>
</dbReference>
<protein>
    <recommendedName>
        <fullName evidence="8">Formate--tetrahydrofolate ligase</fullName>
        <ecNumber evidence="8">6.3.4.3</ecNumber>
    </recommendedName>
    <alternativeName>
        <fullName evidence="8">Formyltetrahydrofolate synthetase</fullName>
        <shortName evidence="8">FHS</shortName>
        <shortName evidence="8">FTHFS</shortName>
    </alternativeName>
</protein>
<dbReference type="Gene3D" id="3.30.1510.10">
    <property type="entry name" value="Domain 2, N(10)-formyltetrahydrofolate synthetase"/>
    <property type="match status" value="1"/>
</dbReference>
<proteinExistence type="inferred from homology"/>
<dbReference type="FunFam" id="3.30.1510.10:FF:000001">
    <property type="entry name" value="Formate--tetrahydrofolate ligase"/>
    <property type="match status" value="1"/>
</dbReference>
<sequence length="586" mass="63006">MPIIITHIDKHMQMNENRANSQIITGVTPMNNDLKIANSTVAEPIAKIAEKLGIPEEALVPYGKDIAKIQLSYLTQLEKTKKPGRLILITAINPTPAGEGKTTVSIGLADALSRRGRKTCLALREPSLGPVFGIKGGATGGGYAQAIPMEDINLHFTGDIYAVTTANNLLCAMIDNHIYHGNELRIDVKNITFKRCMDMNDRALRNIVCGLGVRTDGIPREDGFDISAASEIMAVLCLASGQADLRRRLDRITIGYNLDGEPVLAKDLGAGGAMSVILKEAIKPNLVQTLEHTPVLMHGGPFANIAHGCNSIIATKMANHLADYTVTEAGFGADLGAEKFLDIKCRAADLWPDAVVLVATVRALKYHGGVPKDQLNTENVDAVKKGIVNLQRHLGTLKNIYGLPVVVALNHFATDTQAEMDEALKQTASMGAKAVLCDVWAKGGEGALELADAVTDSILNHSSPSHPYDYAEPIAQKINDIATRVYGAERVDFSKTAKQKIKMYEDQGYANLPVCIAKTQYSFSDDPKKLGAPENFTMDVRDVALSSGAGFIVVLCGTIMRMPGLPKKPAAESITLNENGETIGLF</sequence>
<keyword evidence="10" id="KW-1185">Reference proteome</keyword>
<dbReference type="Proteomes" id="UP000070366">
    <property type="component" value="Unassembled WGS sequence"/>
</dbReference>
<evidence type="ECO:0000256" key="5">
    <source>
        <dbReference type="ARBA" id="ARBA00022840"/>
    </source>
</evidence>
<accession>A0A136Q2E4</accession>
<dbReference type="EC" id="6.3.4.3" evidence="8"/>